<name>A0ABS2RM48_9ACTN</name>
<evidence type="ECO:0000256" key="3">
    <source>
        <dbReference type="ARBA" id="ARBA00023125"/>
    </source>
</evidence>
<keyword evidence="7" id="KW-0378">Hydrolase</keyword>
<evidence type="ECO:0000256" key="1">
    <source>
        <dbReference type="ARBA" id="ARBA00022741"/>
    </source>
</evidence>
<reference evidence="7 8" key="1">
    <citation type="submission" date="2021-01" db="EMBL/GenBank/DDBJ databases">
        <title>Sequencing the genomes of 1000 actinobacteria strains.</title>
        <authorList>
            <person name="Klenk H.-P."/>
        </authorList>
    </citation>
    <scope>NUCLEOTIDE SEQUENCE [LARGE SCALE GENOMIC DNA]</scope>
    <source>
        <strain evidence="7 8">DSM 18662</strain>
    </source>
</reference>
<dbReference type="PANTHER" id="PTHR13710">
    <property type="entry name" value="DNA HELICASE RECQ FAMILY MEMBER"/>
    <property type="match status" value="1"/>
</dbReference>
<dbReference type="PROSITE" id="PS51194">
    <property type="entry name" value="HELICASE_CTER"/>
    <property type="match status" value="1"/>
</dbReference>
<evidence type="ECO:0000313" key="7">
    <source>
        <dbReference type="EMBL" id="MBM7800083.1"/>
    </source>
</evidence>
<dbReference type="SUPFAM" id="SSF52540">
    <property type="entry name" value="P-loop containing nucleoside triphosphate hydrolases"/>
    <property type="match status" value="1"/>
</dbReference>
<dbReference type="PANTHER" id="PTHR13710:SF153">
    <property type="entry name" value="RECQ-LIKE DNA HELICASE BLM"/>
    <property type="match status" value="1"/>
</dbReference>
<gene>
    <name evidence="7" type="ORF">JOE57_003004</name>
</gene>
<dbReference type="InterPro" id="IPR014001">
    <property type="entry name" value="Helicase_ATP-bd"/>
</dbReference>
<dbReference type="RefSeq" id="WP_204919267.1">
    <property type="nucleotide sequence ID" value="NZ_BAAAQP010000003.1"/>
</dbReference>
<organism evidence="7 8">
    <name type="scientific">Microlunatus panaciterrae</name>
    <dbReference type="NCBI Taxonomy" id="400768"/>
    <lineage>
        <taxon>Bacteria</taxon>
        <taxon>Bacillati</taxon>
        <taxon>Actinomycetota</taxon>
        <taxon>Actinomycetes</taxon>
        <taxon>Propionibacteriales</taxon>
        <taxon>Propionibacteriaceae</taxon>
        <taxon>Microlunatus</taxon>
    </lineage>
</organism>
<dbReference type="GO" id="GO:0004386">
    <property type="term" value="F:helicase activity"/>
    <property type="evidence" value="ECO:0007669"/>
    <property type="project" value="UniProtKB-KW"/>
</dbReference>
<evidence type="ECO:0000313" key="8">
    <source>
        <dbReference type="Proteomes" id="UP000704762"/>
    </source>
</evidence>
<dbReference type="EMBL" id="JAFBCF010000001">
    <property type="protein sequence ID" value="MBM7800083.1"/>
    <property type="molecule type" value="Genomic_DNA"/>
</dbReference>
<proteinExistence type="predicted"/>
<evidence type="ECO:0000259" key="5">
    <source>
        <dbReference type="PROSITE" id="PS51192"/>
    </source>
</evidence>
<evidence type="ECO:0000256" key="4">
    <source>
        <dbReference type="ARBA" id="ARBA00023235"/>
    </source>
</evidence>
<dbReference type="NCBIfam" id="NF041063">
    <property type="entry name" value="DpdF"/>
    <property type="match status" value="1"/>
</dbReference>
<dbReference type="Gene3D" id="3.40.50.300">
    <property type="entry name" value="P-loop containing nucleotide triphosphate hydrolases"/>
    <property type="match status" value="2"/>
</dbReference>
<dbReference type="InterPro" id="IPR011545">
    <property type="entry name" value="DEAD/DEAH_box_helicase_dom"/>
</dbReference>
<protein>
    <submittedName>
        <fullName evidence="7">Superfamily II DNA helicase RecQ</fullName>
    </submittedName>
</protein>
<keyword evidence="4" id="KW-0413">Isomerase</keyword>
<dbReference type="Pfam" id="PF00271">
    <property type="entry name" value="Helicase_C"/>
    <property type="match status" value="1"/>
</dbReference>
<sequence length="865" mass="94188">MTDQWNLARAHLAGAKDNRDLLTGSHRRLVDAWFSEVPGAEIAGDVAALLGQVLRHRRGTSGHSNSFLILRLDERGVPVETLRLANLDVTKFGLYEHHIAIGPDWAPDWLRGDVRWIDLACTSPDSFEGPKGVVSTSARHDMAVPVDPSVAAIAGIDTYRSRSQASAVRTAALAPAGDTLHVVLPTGTGKSLVGIAPGLLARTGVTVVVVPTIALALDQERQLHQRFPNQGLPQELAYYGDRAATEKEAIKERLRDGRQRVLFTSPEALVTGLAQALRRLAARGELSHVVIDEAHLVRTWGLSFRPEFQVVASLIAELREVARAQGVAPPHVELLTATLSRQSLLLNDELFAGTGTSLFVGSTYLRTEIRYLFAPPAPNESRLDRVVEALHHLPRPAIVYTTKKESADTLAVRLRQAGFGRTAVFHGDVRAGDRLKVLRAWSGDAGPTSVDVVVGTSAFGLGVDQSDVRSVIHACVPASVDRFYQEVGRGGRDGHAAVSVWMPSTTDAQEGRAIENATVLGDKKSWGRWDAMRSARISDDPLRRELVVDTSTVPSWLYHASDSNQLWNRNTLVLLQRAGVLDIVDTPPPTLERVECEPEADWQQRVDAAWSAYVKHATVRIRSGIPNVDEATVLHAIDRVRREIRDSESDSRDRIERMFRLDECWGSILSEEYAYEDVGAMCAHQVVAPACSGCPAVAHVHEPSLRAARPVVQEAFLPQLHREVSPTLAAMATSGRTLVVTYPEGDLRIHLAELVTKAVTHGVRGILASASLVGLPAVVDAGRSAPEGLVATDPLVAGPPRTFPIPTLVLLDPTDPPQLSWLAGQTGSLRIVVLPEETTDPEYPGQPVKSIRVPHWTLSYFLRSL</sequence>
<comment type="caution">
    <text evidence="7">The sequence shown here is derived from an EMBL/GenBank/DDBJ whole genome shotgun (WGS) entry which is preliminary data.</text>
</comment>
<accession>A0ABS2RM48</accession>
<keyword evidence="1" id="KW-0547">Nucleotide-binding</keyword>
<keyword evidence="2" id="KW-0067">ATP-binding</keyword>
<keyword evidence="7" id="KW-0347">Helicase</keyword>
<keyword evidence="8" id="KW-1185">Reference proteome</keyword>
<feature type="domain" description="Helicase C-terminal" evidence="6">
    <location>
        <begin position="382"/>
        <end position="561"/>
    </location>
</feature>
<dbReference type="SMART" id="SM00490">
    <property type="entry name" value="HELICc"/>
    <property type="match status" value="1"/>
</dbReference>
<keyword evidence="3" id="KW-0238">DNA-binding</keyword>
<evidence type="ECO:0000256" key="2">
    <source>
        <dbReference type="ARBA" id="ARBA00022840"/>
    </source>
</evidence>
<dbReference type="Pfam" id="PF00270">
    <property type="entry name" value="DEAD"/>
    <property type="match status" value="1"/>
</dbReference>
<dbReference type="SMART" id="SM00487">
    <property type="entry name" value="DEXDc"/>
    <property type="match status" value="1"/>
</dbReference>
<feature type="domain" description="Helicase ATP-binding" evidence="5">
    <location>
        <begin position="171"/>
        <end position="357"/>
    </location>
</feature>
<evidence type="ECO:0000259" key="6">
    <source>
        <dbReference type="PROSITE" id="PS51194"/>
    </source>
</evidence>
<dbReference type="InterPro" id="IPR027417">
    <property type="entry name" value="P-loop_NTPase"/>
</dbReference>
<dbReference type="InterPro" id="IPR001650">
    <property type="entry name" value="Helicase_C-like"/>
</dbReference>
<dbReference type="Proteomes" id="UP000704762">
    <property type="component" value="Unassembled WGS sequence"/>
</dbReference>
<dbReference type="PROSITE" id="PS51192">
    <property type="entry name" value="HELICASE_ATP_BIND_1"/>
    <property type="match status" value="1"/>
</dbReference>